<feature type="transmembrane region" description="Helical" evidence="12">
    <location>
        <begin position="76"/>
        <end position="97"/>
    </location>
</feature>
<dbReference type="FunFam" id="1.20.1560.10:FF:000058">
    <property type="entry name" value="ABC transporter B family member 25"/>
    <property type="match status" value="1"/>
</dbReference>
<keyword evidence="3" id="KW-0723">Serine/threonine-protein kinase</keyword>
<dbReference type="Proteomes" id="UP000306954">
    <property type="component" value="Unassembled WGS sequence"/>
</dbReference>
<evidence type="ECO:0000256" key="2">
    <source>
        <dbReference type="ARBA" id="ARBA00022448"/>
    </source>
</evidence>
<evidence type="ECO:0000256" key="12">
    <source>
        <dbReference type="SAM" id="Phobius"/>
    </source>
</evidence>
<keyword evidence="9 12" id="KW-1133">Transmembrane helix</keyword>
<proteinExistence type="predicted"/>
<dbReference type="CDD" id="cd18573">
    <property type="entry name" value="ABC_6TM_ABCB10_like"/>
    <property type="match status" value="1"/>
</dbReference>
<dbReference type="PROSITE" id="PS50893">
    <property type="entry name" value="ABC_TRANSPORTER_2"/>
    <property type="match status" value="1"/>
</dbReference>
<dbReference type="Pfam" id="PF00005">
    <property type="entry name" value="ABC_tran"/>
    <property type="match status" value="1"/>
</dbReference>
<evidence type="ECO:0000256" key="9">
    <source>
        <dbReference type="ARBA" id="ARBA00022989"/>
    </source>
</evidence>
<protein>
    <recommendedName>
        <fullName evidence="18">Mitogen-activated protein kinase</fullName>
    </recommendedName>
</protein>
<evidence type="ECO:0000256" key="11">
    <source>
        <dbReference type="SAM" id="MobiDB-lite"/>
    </source>
</evidence>
<dbReference type="PROSITE" id="PS00108">
    <property type="entry name" value="PROTEIN_KINASE_ST"/>
    <property type="match status" value="1"/>
</dbReference>
<evidence type="ECO:0000256" key="7">
    <source>
        <dbReference type="ARBA" id="ARBA00022777"/>
    </source>
</evidence>
<evidence type="ECO:0000313" key="16">
    <source>
        <dbReference type="EMBL" id="TIB08512.1"/>
    </source>
</evidence>
<dbReference type="InterPro" id="IPR008271">
    <property type="entry name" value="Ser/Thr_kinase_AS"/>
</dbReference>
<dbReference type="FunFam" id="3.40.50.300:FF:000604">
    <property type="entry name" value="ABC transporter B family member 28"/>
    <property type="match status" value="1"/>
</dbReference>
<dbReference type="EMBL" id="SPOF01000057">
    <property type="protein sequence ID" value="TIB08512.1"/>
    <property type="molecule type" value="Genomic_DNA"/>
</dbReference>
<keyword evidence="10 12" id="KW-0472">Membrane</keyword>
<keyword evidence="5 12" id="KW-0812">Transmembrane</keyword>
<dbReference type="InterPro" id="IPR027417">
    <property type="entry name" value="P-loop_NTPase"/>
</dbReference>
<dbReference type="SMART" id="SM00382">
    <property type="entry name" value="AAA"/>
    <property type="match status" value="1"/>
</dbReference>
<feature type="compositionally biased region" description="Basic and acidic residues" evidence="11">
    <location>
        <begin position="1076"/>
        <end position="1101"/>
    </location>
</feature>
<gene>
    <name evidence="16" type="ORF">E3P90_03657</name>
</gene>
<feature type="compositionally biased region" description="Basic and acidic residues" evidence="11">
    <location>
        <begin position="1150"/>
        <end position="1161"/>
    </location>
</feature>
<dbReference type="CDD" id="cd07857">
    <property type="entry name" value="STKc_MPK1"/>
    <property type="match status" value="1"/>
</dbReference>
<dbReference type="GO" id="GO:0005743">
    <property type="term" value="C:mitochondrial inner membrane"/>
    <property type="evidence" value="ECO:0007669"/>
    <property type="project" value="TreeGrafter"/>
</dbReference>
<dbReference type="Gene3D" id="1.10.510.10">
    <property type="entry name" value="Transferase(Phosphotransferase) domain 1"/>
    <property type="match status" value="1"/>
</dbReference>
<evidence type="ECO:0000256" key="4">
    <source>
        <dbReference type="ARBA" id="ARBA00022679"/>
    </source>
</evidence>
<dbReference type="PROSITE" id="PS50011">
    <property type="entry name" value="PROTEIN_KINASE_DOM"/>
    <property type="match status" value="1"/>
</dbReference>
<evidence type="ECO:0000313" key="17">
    <source>
        <dbReference type="Proteomes" id="UP000306954"/>
    </source>
</evidence>
<dbReference type="GO" id="GO:0004674">
    <property type="term" value="F:protein serine/threonine kinase activity"/>
    <property type="evidence" value="ECO:0007669"/>
    <property type="project" value="UniProtKB-KW"/>
</dbReference>
<comment type="subcellular location">
    <subcellularLocation>
        <location evidence="1">Membrane</location>
        <topology evidence="1">Multi-pass membrane protein</topology>
    </subcellularLocation>
</comment>
<dbReference type="InterPro" id="IPR036640">
    <property type="entry name" value="ABC1_TM_sf"/>
</dbReference>
<feature type="transmembrane region" description="Helical" evidence="12">
    <location>
        <begin position="194"/>
        <end position="212"/>
    </location>
</feature>
<keyword evidence="2" id="KW-0813">Transport</keyword>
<dbReference type="PROSITE" id="PS50929">
    <property type="entry name" value="ABC_TM1F"/>
    <property type="match status" value="1"/>
</dbReference>
<dbReference type="Pfam" id="PF00664">
    <property type="entry name" value="ABC_membrane"/>
    <property type="match status" value="1"/>
</dbReference>
<dbReference type="InterPro" id="IPR011009">
    <property type="entry name" value="Kinase-like_dom_sf"/>
</dbReference>
<dbReference type="AlphaFoldDB" id="A0A4T0H358"/>
<dbReference type="PANTHER" id="PTHR43394:SF1">
    <property type="entry name" value="ATP-BINDING CASSETTE SUB-FAMILY B MEMBER 10, MITOCHONDRIAL"/>
    <property type="match status" value="1"/>
</dbReference>
<dbReference type="InterPro" id="IPR000719">
    <property type="entry name" value="Prot_kinase_dom"/>
</dbReference>
<dbReference type="GO" id="GO:0090374">
    <property type="term" value="P:oligopeptide export from mitochondrion"/>
    <property type="evidence" value="ECO:0007669"/>
    <property type="project" value="TreeGrafter"/>
</dbReference>
<feature type="compositionally biased region" description="Polar residues" evidence="11">
    <location>
        <begin position="1122"/>
        <end position="1134"/>
    </location>
</feature>
<feature type="domain" description="ABC transmembrane type-1" evidence="15">
    <location>
        <begin position="75"/>
        <end position="358"/>
    </location>
</feature>
<dbReference type="SUPFAM" id="SSF52540">
    <property type="entry name" value="P-loop containing nucleoside triphosphate hydrolases"/>
    <property type="match status" value="1"/>
</dbReference>
<feature type="region of interest" description="Disordered" evidence="11">
    <location>
        <begin position="1067"/>
        <end position="1161"/>
    </location>
</feature>
<keyword evidence="8" id="KW-0067">ATP-binding</keyword>
<dbReference type="InterPro" id="IPR003439">
    <property type="entry name" value="ABC_transporter-like_ATP-bd"/>
</dbReference>
<dbReference type="GO" id="GO:0015421">
    <property type="term" value="F:ABC-type oligopeptide transporter activity"/>
    <property type="evidence" value="ECO:0007669"/>
    <property type="project" value="TreeGrafter"/>
</dbReference>
<dbReference type="PANTHER" id="PTHR43394">
    <property type="entry name" value="ATP-DEPENDENT PERMEASE MDL1, MITOCHONDRIAL"/>
    <property type="match status" value="1"/>
</dbReference>
<dbReference type="InterPro" id="IPR003593">
    <property type="entry name" value="AAA+_ATPase"/>
</dbReference>
<keyword evidence="4" id="KW-0808">Transferase</keyword>
<evidence type="ECO:0000256" key="6">
    <source>
        <dbReference type="ARBA" id="ARBA00022741"/>
    </source>
</evidence>
<evidence type="ECO:0000259" key="15">
    <source>
        <dbReference type="PROSITE" id="PS50929"/>
    </source>
</evidence>
<feature type="transmembrane region" description="Helical" evidence="12">
    <location>
        <begin position="109"/>
        <end position="130"/>
    </location>
</feature>
<comment type="caution">
    <text evidence="16">The sequence shown here is derived from an EMBL/GenBank/DDBJ whole genome shotgun (WGS) entry which is preliminary data.</text>
</comment>
<evidence type="ECO:0000259" key="14">
    <source>
        <dbReference type="PROSITE" id="PS50893"/>
    </source>
</evidence>
<evidence type="ECO:0000259" key="13">
    <source>
        <dbReference type="PROSITE" id="PS50011"/>
    </source>
</evidence>
<evidence type="ECO:0000256" key="1">
    <source>
        <dbReference type="ARBA" id="ARBA00004141"/>
    </source>
</evidence>
<dbReference type="Gene3D" id="1.20.1560.10">
    <property type="entry name" value="ABC transporter type 1, transmembrane domain"/>
    <property type="match status" value="1"/>
</dbReference>
<evidence type="ECO:0000256" key="3">
    <source>
        <dbReference type="ARBA" id="ARBA00022527"/>
    </source>
</evidence>
<dbReference type="SMART" id="SM00220">
    <property type="entry name" value="S_TKc"/>
    <property type="match status" value="1"/>
</dbReference>
<dbReference type="InterPro" id="IPR039421">
    <property type="entry name" value="Type_1_exporter"/>
</dbReference>
<name>A0A4T0H358_WALIC</name>
<dbReference type="GO" id="GO:0005524">
    <property type="term" value="F:ATP binding"/>
    <property type="evidence" value="ECO:0007669"/>
    <property type="project" value="UniProtKB-KW"/>
</dbReference>
<dbReference type="Gene3D" id="3.40.50.300">
    <property type="entry name" value="P-loop containing nucleotide triphosphate hydrolases"/>
    <property type="match status" value="1"/>
</dbReference>
<dbReference type="SUPFAM" id="SSF90123">
    <property type="entry name" value="ABC transporter transmembrane region"/>
    <property type="match status" value="1"/>
</dbReference>
<dbReference type="InterPro" id="IPR011527">
    <property type="entry name" value="ABC1_TM_dom"/>
</dbReference>
<dbReference type="SUPFAM" id="SSF56112">
    <property type="entry name" value="Protein kinase-like (PK-like)"/>
    <property type="match status" value="1"/>
</dbReference>
<feature type="transmembrane region" description="Helical" evidence="12">
    <location>
        <begin position="218"/>
        <end position="236"/>
    </location>
</feature>
<keyword evidence="6" id="KW-0547">Nucleotide-binding</keyword>
<feature type="domain" description="ABC transporter" evidence="14">
    <location>
        <begin position="396"/>
        <end position="631"/>
    </location>
</feature>
<feature type="domain" description="Protein kinase" evidence="13">
    <location>
        <begin position="691"/>
        <end position="1020"/>
    </location>
</feature>
<feature type="transmembrane region" description="Helical" evidence="12">
    <location>
        <begin position="293"/>
        <end position="315"/>
    </location>
</feature>
<accession>A0A4T0H358</accession>
<evidence type="ECO:0000256" key="8">
    <source>
        <dbReference type="ARBA" id="ARBA00022840"/>
    </source>
</evidence>
<dbReference type="GO" id="GO:0016887">
    <property type="term" value="F:ATP hydrolysis activity"/>
    <property type="evidence" value="ECO:0007669"/>
    <property type="project" value="InterPro"/>
</dbReference>
<evidence type="ECO:0008006" key="18">
    <source>
        <dbReference type="Google" id="ProtNLM"/>
    </source>
</evidence>
<organism evidence="16 17">
    <name type="scientific">Wallemia ichthyophaga</name>
    <dbReference type="NCBI Taxonomy" id="245174"/>
    <lineage>
        <taxon>Eukaryota</taxon>
        <taxon>Fungi</taxon>
        <taxon>Dikarya</taxon>
        <taxon>Basidiomycota</taxon>
        <taxon>Wallemiomycotina</taxon>
        <taxon>Wallemiomycetes</taxon>
        <taxon>Wallemiales</taxon>
        <taxon>Wallemiaceae</taxon>
        <taxon>Wallemia</taxon>
    </lineage>
</organism>
<dbReference type="FunFam" id="1.10.510.10:FF:000013">
    <property type="entry name" value="Mitogen-activated protein kinase"/>
    <property type="match status" value="1"/>
</dbReference>
<keyword evidence="7" id="KW-0418">Kinase</keyword>
<reference evidence="16 17" key="1">
    <citation type="submission" date="2019-03" db="EMBL/GenBank/DDBJ databases">
        <title>Sequencing 23 genomes of Wallemia ichthyophaga.</title>
        <authorList>
            <person name="Gostincar C."/>
        </authorList>
    </citation>
    <scope>NUCLEOTIDE SEQUENCE [LARGE SCALE GENOMIC DNA]</scope>
    <source>
        <strain evidence="16 17">EXF-8621</strain>
    </source>
</reference>
<evidence type="ECO:0000256" key="10">
    <source>
        <dbReference type="ARBA" id="ARBA00023136"/>
    </source>
</evidence>
<dbReference type="Pfam" id="PF00069">
    <property type="entry name" value="Pkinase"/>
    <property type="match status" value="1"/>
</dbReference>
<dbReference type="Gene3D" id="3.30.200.20">
    <property type="entry name" value="Phosphorylase Kinase, domain 1"/>
    <property type="match status" value="1"/>
</dbReference>
<sequence length="1161" mass="128264">MLLRSFCTKNLVLKPTRCTVPFTLSNNGNRILSRPLSLSSILPLRRSPNNAPKIRMPTAKLIDVIKTEQSTFSKGVIFLAISSSVSLIIPASIGSLIDLFSGAKPDAFFGYSLTSVTCALGGLFAVGAAANAGRAMLFRLAGQRIVNRLRVDAYSNALKQDVEFADKGSGETLSRLTSDSTILTDCVTQSLSDGLRASVFSVFGLCAMFFISSKLTTVMLTIVPPIAIGAVFYGRYLKRLSTASQDALADASNLANERLSAFRTITASNTQDGEAKRFSRKIDTVLQLGRREAIASGVFFGSTGFSGNLSILALLAYGGHLVGLGEITIGNLSSLLLYSAYVGSSLSSLTSFYSSMMRGLGAGERVFALIERKPQIKLGEGYDLASVLGGKSSGTVRFERCAFTYPTRPDATILRDVSFDVPQGQSVAIAGPSGAGKTSIIALLLRYYDTNGGRVTYNGHDIRAFTPESWREIIGVVDQRPVLFAGTIEENIKYGTENASSFDVYNAAMQANCEFVKQLPQGFHTTVTPSSLSGGQVQRIAIARALIKRPALLVLDEASSALDAQSEAQVNEAIRRILNQSQTTVIVIAHRLSSLRSAQKIVCLEDGVVSESGSFEELTKSGGGRFRRLMAEQLSSAAGGAGELQYSRKFDASIEKILHLAQPRRGSIMSQLQPRKQFQAFNTTYSVQEGYSLHKELGQGAYGGWIVDLWQYSQVLQAASSRGGTMPAGQNWPSRSSEVFSQKWAKRIHAYKAHTLTQTHQTILTKRALREIKLLDHFRAHKNITCLYDMDIVDYSNFNEIYLYEELMEADLHAIIRSGQALTDQHYQSFVYQTLCGLKYIHSADVIHRDLKPGNLLVNADCELKICDFGLARGYQSDPLRAGLAGSAGFMTEYVATRWYRAPEIMLSFANYSTSIDIWSVGCILAELLGGRPIFKGRDYVDQLNQILHVLGTPSEETLRRVGSPRAVEYIRSLPIKPRIPFERIYPKANPLALDLLSKMLTFDPAKRITCEEALKHPYLAVWHDPSDEPSCRERFDFGFEVEDSPEGMRNLIVDEVKSFRKKVRTPLGVQQQQEQQEREKMEMEMEREREEREREREKQMNDSATAHSLPVPSREELQLADDTQSLTCNYTTGERSDQGSYVLDDPSVELERELASTRIE</sequence>
<evidence type="ECO:0000256" key="5">
    <source>
        <dbReference type="ARBA" id="ARBA00022692"/>
    </source>
</evidence>